<gene>
    <name evidence="1" type="ORF">KPL78_22765</name>
</gene>
<dbReference type="EMBL" id="JAHYBZ010000008">
    <property type="protein sequence ID" value="MBW6400700.1"/>
    <property type="molecule type" value="Genomic_DNA"/>
</dbReference>
<dbReference type="RefSeq" id="WP_219765259.1">
    <property type="nucleotide sequence ID" value="NZ_JAHYBZ010000008.1"/>
</dbReference>
<reference evidence="1 2" key="1">
    <citation type="submission" date="2021-07" db="EMBL/GenBank/DDBJ databases">
        <authorList>
            <person name="So Y."/>
        </authorList>
    </citation>
    <scope>NUCLEOTIDE SEQUENCE [LARGE SCALE GENOMIC DNA]</scope>
    <source>
        <strain evidence="1 2">HJA6</strain>
    </source>
</reference>
<evidence type="ECO:0000313" key="1">
    <source>
        <dbReference type="EMBL" id="MBW6400700.1"/>
    </source>
</evidence>
<name>A0ABS7AH95_9PROT</name>
<sequence length="77" mass="8983">MGRRSLRVRVVNHRHYRIEVFDEIGGGWRLLVHAPGSDARPEVLRNHVPNGLEELLAEARERIDRRLHRDVGMTELP</sequence>
<protein>
    <submittedName>
        <fullName evidence="1">Uncharacterized protein</fullName>
    </submittedName>
</protein>
<comment type="caution">
    <text evidence="1">The sequence shown here is derived from an EMBL/GenBank/DDBJ whole genome shotgun (WGS) entry which is preliminary data.</text>
</comment>
<keyword evidence="2" id="KW-1185">Reference proteome</keyword>
<organism evidence="1 2">
    <name type="scientific">Roseomonas alba</name>
    <dbReference type="NCBI Taxonomy" id="2846776"/>
    <lineage>
        <taxon>Bacteria</taxon>
        <taxon>Pseudomonadati</taxon>
        <taxon>Pseudomonadota</taxon>
        <taxon>Alphaproteobacteria</taxon>
        <taxon>Acetobacterales</taxon>
        <taxon>Roseomonadaceae</taxon>
        <taxon>Roseomonas</taxon>
    </lineage>
</organism>
<dbReference type="Proteomes" id="UP001196565">
    <property type="component" value="Unassembled WGS sequence"/>
</dbReference>
<accession>A0ABS7AH95</accession>
<proteinExistence type="predicted"/>
<evidence type="ECO:0000313" key="2">
    <source>
        <dbReference type="Proteomes" id="UP001196565"/>
    </source>
</evidence>